<dbReference type="HOGENOM" id="CLU_2905582_0_0_1"/>
<keyword evidence="3" id="KW-1185">Reference proteome</keyword>
<gene>
    <name evidence="2" type="ORF">M408DRAFT_334029</name>
</gene>
<dbReference type="Proteomes" id="UP000054097">
    <property type="component" value="Unassembled WGS sequence"/>
</dbReference>
<feature type="region of interest" description="Disordered" evidence="1">
    <location>
        <begin position="41"/>
        <end position="62"/>
    </location>
</feature>
<dbReference type="AlphaFoldDB" id="A0A0C2W1D0"/>
<reference evidence="3" key="2">
    <citation type="submission" date="2015-01" db="EMBL/GenBank/DDBJ databases">
        <title>Evolutionary Origins and Diversification of the Mycorrhizal Mutualists.</title>
        <authorList>
            <consortium name="DOE Joint Genome Institute"/>
            <consortium name="Mycorrhizal Genomics Consortium"/>
            <person name="Kohler A."/>
            <person name="Kuo A."/>
            <person name="Nagy L.G."/>
            <person name="Floudas D."/>
            <person name="Copeland A."/>
            <person name="Barry K.W."/>
            <person name="Cichocki N."/>
            <person name="Veneault-Fourrey C."/>
            <person name="LaButti K."/>
            <person name="Lindquist E.A."/>
            <person name="Lipzen A."/>
            <person name="Lundell T."/>
            <person name="Morin E."/>
            <person name="Murat C."/>
            <person name="Riley R."/>
            <person name="Ohm R."/>
            <person name="Sun H."/>
            <person name="Tunlid A."/>
            <person name="Henrissat B."/>
            <person name="Grigoriev I.V."/>
            <person name="Hibbett D.S."/>
            <person name="Martin F."/>
        </authorList>
    </citation>
    <scope>NUCLEOTIDE SEQUENCE [LARGE SCALE GENOMIC DNA]</scope>
    <source>
        <strain evidence="3">MAFF 305830</strain>
    </source>
</reference>
<name>A0A0C2W1D0_SERVB</name>
<evidence type="ECO:0000256" key="1">
    <source>
        <dbReference type="SAM" id="MobiDB-lite"/>
    </source>
</evidence>
<reference evidence="2 3" key="1">
    <citation type="submission" date="2014-04" db="EMBL/GenBank/DDBJ databases">
        <authorList>
            <consortium name="DOE Joint Genome Institute"/>
            <person name="Kuo A."/>
            <person name="Zuccaro A."/>
            <person name="Kohler A."/>
            <person name="Nagy L.G."/>
            <person name="Floudas D."/>
            <person name="Copeland A."/>
            <person name="Barry K.W."/>
            <person name="Cichocki N."/>
            <person name="Veneault-Fourrey C."/>
            <person name="LaButti K."/>
            <person name="Lindquist E.A."/>
            <person name="Lipzen A."/>
            <person name="Lundell T."/>
            <person name="Morin E."/>
            <person name="Murat C."/>
            <person name="Sun H."/>
            <person name="Tunlid A."/>
            <person name="Henrissat B."/>
            <person name="Grigoriev I.V."/>
            <person name="Hibbett D.S."/>
            <person name="Martin F."/>
            <person name="Nordberg H.P."/>
            <person name="Cantor M.N."/>
            <person name="Hua S.X."/>
        </authorList>
    </citation>
    <scope>NUCLEOTIDE SEQUENCE [LARGE SCALE GENOMIC DNA]</scope>
    <source>
        <strain evidence="2 3">MAFF 305830</strain>
    </source>
</reference>
<proteinExistence type="predicted"/>
<evidence type="ECO:0000313" key="3">
    <source>
        <dbReference type="Proteomes" id="UP000054097"/>
    </source>
</evidence>
<dbReference type="EMBL" id="KN824446">
    <property type="protein sequence ID" value="KIM20313.1"/>
    <property type="molecule type" value="Genomic_DNA"/>
</dbReference>
<sequence length="62" mass="6973">MAPCLFYRLQYISMLRELTSTGNQPPYQFYHAQNGDKARGIVQPEETGLGNETRSRGPGNLV</sequence>
<accession>A0A0C2W1D0</accession>
<evidence type="ECO:0000313" key="2">
    <source>
        <dbReference type="EMBL" id="KIM20313.1"/>
    </source>
</evidence>
<protein>
    <submittedName>
        <fullName evidence="2">Uncharacterized protein</fullName>
    </submittedName>
</protein>
<organism evidence="2 3">
    <name type="scientific">Serendipita vermifera MAFF 305830</name>
    <dbReference type="NCBI Taxonomy" id="933852"/>
    <lineage>
        <taxon>Eukaryota</taxon>
        <taxon>Fungi</taxon>
        <taxon>Dikarya</taxon>
        <taxon>Basidiomycota</taxon>
        <taxon>Agaricomycotina</taxon>
        <taxon>Agaricomycetes</taxon>
        <taxon>Sebacinales</taxon>
        <taxon>Serendipitaceae</taxon>
        <taxon>Serendipita</taxon>
    </lineage>
</organism>